<dbReference type="PROSITE" id="PS51257">
    <property type="entry name" value="PROKAR_LIPOPROTEIN"/>
    <property type="match status" value="1"/>
</dbReference>
<evidence type="ECO:0000313" key="5">
    <source>
        <dbReference type="Proteomes" id="UP000317778"/>
    </source>
</evidence>
<dbReference type="AlphaFoldDB" id="A0A532UVR1"/>
<evidence type="ECO:0000256" key="2">
    <source>
        <dbReference type="SAM" id="SignalP"/>
    </source>
</evidence>
<accession>A0A532UVR1</accession>
<name>A0A532UVR1_UNCT6</name>
<proteinExistence type="predicted"/>
<dbReference type="EMBL" id="NJBO01000025">
    <property type="protein sequence ID" value="TKJ39011.1"/>
    <property type="molecule type" value="Genomic_DNA"/>
</dbReference>
<evidence type="ECO:0000256" key="1">
    <source>
        <dbReference type="SAM" id="MobiDB-lite"/>
    </source>
</evidence>
<comment type="caution">
    <text evidence="4">The sequence shown here is derived from an EMBL/GenBank/DDBJ whole genome shotgun (WGS) entry which is preliminary data.</text>
</comment>
<evidence type="ECO:0000259" key="3">
    <source>
        <dbReference type="Pfam" id="PF08308"/>
    </source>
</evidence>
<organism evidence="4 5">
    <name type="scientific">candidate division TA06 bacterium B3_TA06</name>
    <dbReference type="NCBI Taxonomy" id="2012487"/>
    <lineage>
        <taxon>Bacteria</taxon>
        <taxon>Bacteria division TA06</taxon>
    </lineage>
</organism>
<feature type="domain" description="PEGA" evidence="3">
    <location>
        <begin position="59"/>
        <end position="123"/>
    </location>
</feature>
<sequence>MAKKILLAFLAFSMVVSFTGVIAVFTGCEEVPEEDTSNPADPVFPTDTTDTTGPSGPTGSIYVNSTPEGATVYIRKGLNDPDSATGKATNCVLEGLNLGSSYHIKLTLPGYHDWEAPVSLEIGQDDPVLNARLIAEDGSNIEVEAFAALTGYGYFIKYSYRFNVDVMLNSFTFKWPDYEPYFCKEFGFIYADDSITTAEYGIDSDGDGKPGDKRIPTGTHLLLIAGYDYYSEQDFCFELEVPCYPGQ</sequence>
<feature type="region of interest" description="Disordered" evidence="1">
    <location>
        <begin position="32"/>
        <end position="60"/>
    </location>
</feature>
<feature type="compositionally biased region" description="Low complexity" evidence="1">
    <location>
        <begin position="45"/>
        <end position="60"/>
    </location>
</feature>
<dbReference type="Proteomes" id="UP000317778">
    <property type="component" value="Unassembled WGS sequence"/>
</dbReference>
<keyword evidence="2" id="KW-0732">Signal</keyword>
<dbReference type="InterPro" id="IPR013229">
    <property type="entry name" value="PEGA"/>
</dbReference>
<gene>
    <name evidence="4" type="ORF">CEE36_10560</name>
</gene>
<protein>
    <recommendedName>
        <fullName evidence="3">PEGA domain-containing protein</fullName>
    </recommendedName>
</protein>
<reference evidence="4 5" key="1">
    <citation type="submission" date="2017-06" db="EMBL/GenBank/DDBJ databases">
        <title>Novel microbial phyla capable of carbon fixation and sulfur reduction in deep-sea sediments.</title>
        <authorList>
            <person name="Huang J."/>
            <person name="Baker B."/>
            <person name="Wang Y."/>
        </authorList>
    </citation>
    <scope>NUCLEOTIDE SEQUENCE [LARGE SCALE GENOMIC DNA]</scope>
    <source>
        <strain evidence="4">B3_TA06</strain>
    </source>
</reference>
<feature type="chain" id="PRO_5022228800" description="PEGA domain-containing protein" evidence="2">
    <location>
        <begin position="23"/>
        <end position="247"/>
    </location>
</feature>
<evidence type="ECO:0000313" key="4">
    <source>
        <dbReference type="EMBL" id="TKJ39011.1"/>
    </source>
</evidence>
<dbReference type="Pfam" id="PF08308">
    <property type="entry name" value="PEGA"/>
    <property type="match status" value="1"/>
</dbReference>
<feature type="signal peptide" evidence="2">
    <location>
        <begin position="1"/>
        <end position="22"/>
    </location>
</feature>